<dbReference type="VEuPathDB" id="FungiDB:VP01_133g2"/>
<sequence>MHQILVFKETEFPDCPVCYGCFEFCYFDSTSKNFLSFIFLWVLQTILMTTRCFILVQYYSSFSLISLSCTCHGPHTYGLQDPEPHNTKAYLSLPRTNHAKLTRKQGFLRKEEAKIKEAMFDDFIIKVDAPPPPKKLRKPNRVAEGLYRKNHVILFNGSKSEKNQEEIEETEGMNKKETHCYFIPDTRVMYLVKGPFSWWLQFKVGLCENLHQYKRNLTLLICFLYLKTWRLVGELKMNICIFQASVHKYQSGKKRGYIGLGLYLEEIQRFIMTLKLDKPDLLEEAMNFVTTINEEPFSLGDSKPFQKASNYSFFILNIFYKIKHNIPLNSPDLSTNLQYMRCGVVNSVQIFIPQKRTKKLTIGIQGPSLPIHFPTSQLHCYIFYCIYTSSQSSLFFSSPVSTLTTHLFLSLYLYLSLSLLFLGGFLFNKKNHIFFHLNILGHKPQKFGTGNTYLTRLPNHQDQSMLTR</sequence>
<accession>A0A0L6VMC2</accession>
<dbReference type="AlphaFoldDB" id="A0A0L6VMC2"/>
<evidence type="ECO:0000313" key="3">
    <source>
        <dbReference type="Proteomes" id="UP000037035"/>
    </source>
</evidence>
<keyword evidence="1" id="KW-0472">Membrane</keyword>
<gene>
    <name evidence="2" type="ORF">VP01_133g2</name>
</gene>
<reference evidence="2 3" key="1">
    <citation type="submission" date="2015-08" db="EMBL/GenBank/DDBJ databases">
        <title>Next Generation Sequencing and Analysis of the Genome of Puccinia sorghi L Schw, the Causal Agent of Maize Common Rust.</title>
        <authorList>
            <person name="Rochi L."/>
            <person name="Burguener G."/>
            <person name="Darino M."/>
            <person name="Turjanski A."/>
            <person name="Kreff E."/>
            <person name="Dieguez M.J."/>
            <person name="Sacco F."/>
        </authorList>
    </citation>
    <scope>NUCLEOTIDE SEQUENCE [LARGE SCALE GENOMIC DNA]</scope>
    <source>
        <strain evidence="2 3">RO10H11247</strain>
    </source>
</reference>
<dbReference type="EMBL" id="LAVV01003777">
    <property type="protein sequence ID" value="KNZ61903.1"/>
    <property type="molecule type" value="Genomic_DNA"/>
</dbReference>
<keyword evidence="3" id="KW-1185">Reference proteome</keyword>
<organism evidence="2 3">
    <name type="scientific">Puccinia sorghi</name>
    <dbReference type="NCBI Taxonomy" id="27349"/>
    <lineage>
        <taxon>Eukaryota</taxon>
        <taxon>Fungi</taxon>
        <taxon>Dikarya</taxon>
        <taxon>Basidiomycota</taxon>
        <taxon>Pucciniomycotina</taxon>
        <taxon>Pucciniomycetes</taxon>
        <taxon>Pucciniales</taxon>
        <taxon>Pucciniaceae</taxon>
        <taxon>Puccinia</taxon>
    </lineage>
</organism>
<name>A0A0L6VMC2_9BASI</name>
<proteinExistence type="predicted"/>
<evidence type="ECO:0000313" key="2">
    <source>
        <dbReference type="EMBL" id="KNZ61903.1"/>
    </source>
</evidence>
<keyword evidence="1" id="KW-0812">Transmembrane</keyword>
<evidence type="ECO:0000256" key="1">
    <source>
        <dbReference type="SAM" id="Phobius"/>
    </source>
</evidence>
<keyword evidence="1" id="KW-1133">Transmembrane helix</keyword>
<dbReference type="Proteomes" id="UP000037035">
    <property type="component" value="Unassembled WGS sequence"/>
</dbReference>
<feature type="transmembrane region" description="Helical" evidence="1">
    <location>
        <begin position="34"/>
        <end position="59"/>
    </location>
</feature>
<protein>
    <submittedName>
        <fullName evidence="2">Uncharacterized protein</fullName>
    </submittedName>
</protein>
<comment type="caution">
    <text evidence="2">The sequence shown here is derived from an EMBL/GenBank/DDBJ whole genome shotgun (WGS) entry which is preliminary data.</text>
</comment>
<feature type="transmembrane region" description="Helical" evidence="1">
    <location>
        <begin position="407"/>
        <end position="427"/>
    </location>
</feature>